<evidence type="ECO:0000259" key="9">
    <source>
        <dbReference type="Pfam" id="PF02706"/>
    </source>
</evidence>
<dbReference type="EMBL" id="PUHZ01000011">
    <property type="protein sequence ID" value="PQO46132.1"/>
    <property type="molecule type" value="Genomic_DNA"/>
</dbReference>
<keyword evidence="6" id="KW-0175">Coiled coil</keyword>
<dbReference type="InterPro" id="IPR003856">
    <property type="entry name" value="LPS_length_determ_N"/>
</dbReference>
<dbReference type="PANTHER" id="PTHR32309">
    <property type="entry name" value="TYROSINE-PROTEIN KINASE"/>
    <property type="match status" value="1"/>
</dbReference>
<feature type="compositionally biased region" description="Basic and acidic residues" evidence="7">
    <location>
        <begin position="452"/>
        <end position="463"/>
    </location>
</feature>
<accession>A0A2S8GNY9</accession>
<feature type="region of interest" description="Disordered" evidence="7">
    <location>
        <begin position="450"/>
        <end position="535"/>
    </location>
</feature>
<dbReference type="OrthoDB" id="234267at2"/>
<feature type="coiled-coil region" evidence="6">
    <location>
        <begin position="152"/>
        <end position="205"/>
    </location>
</feature>
<evidence type="ECO:0000256" key="6">
    <source>
        <dbReference type="SAM" id="Coils"/>
    </source>
</evidence>
<evidence type="ECO:0000256" key="4">
    <source>
        <dbReference type="ARBA" id="ARBA00022989"/>
    </source>
</evidence>
<name>A0A2S8GNY9_9BACT</name>
<keyword evidence="2" id="KW-1003">Cell membrane</keyword>
<dbReference type="AlphaFoldDB" id="A0A2S8GNY9"/>
<comment type="subcellular location">
    <subcellularLocation>
        <location evidence="1">Cell membrane</location>
        <topology evidence="1">Multi-pass membrane protein</topology>
    </subcellularLocation>
</comment>
<evidence type="ECO:0000256" key="2">
    <source>
        <dbReference type="ARBA" id="ARBA00022475"/>
    </source>
</evidence>
<protein>
    <recommendedName>
        <fullName evidence="9">Polysaccharide chain length determinant N-terminal domain-containing protein</fullName>
    </recommendedName>
</protein>
<feature type="transmembrane region" description="Helical" evidence="8">
    <location>
        <begin position="422"/>
        <end position="443"/>
    </location>
</feature>
<dbReference type="Pfam" id="PF02706">
    <property type="entry name" value="Wzz"/>
    <property type="match status" value="1"/>
</dbReference>
<evidence type="ECO:0000256" key="1">
    <source>
        <dbReference type="ARBA" id="ARBA00004651"/>
    </source>
</evidence>
<feature type="compositionally biased region" description="Low complexity" evidence="7">
    <location>
        <begin position="477"/>
        <end position="491"/>
    </location>
</feature>
<gene>
    <name evidence="10" type="ORF">C5Y93_11205</name>
</gene>
<keyword evidence="5 8" id="KW-0472">Membrane</keyword>
<proteinExistence type="predicted"/>
<evidence type="ECO:0000256" key="7">
    <source>
        <dbReference type="SAM" id="MobiDB-lite"/>
    </source>
</evidence>
<dbReference type="PANTHER" id="PTHR32309:SF31">
    <property type="entry name" value="CAPSULAR EXOPOLYSACCHARIDE FAMILY"/>
    <property type="match status" value="1"/>
</dbReference>
<sequence>MSQLQLPRQAQEYLTLLRAQWKVWIPMAVAGFLLAATYALTKPDEWQATQSMVLRDEAAGQLSGQGRFDSLDTMKAAQEMVVEVSRNQAVLEAALEEVGPPPSTSLAKPWPTLTDVESLKKNVQVSPPNGAEFGTTEVLHLTVNAEERERAIQLAEAMYKQMDKSLKNIRNRRAESVIKELEDAEQLAQQELDKATAALKAQETEVGSDLGELRSLNDASSGDGNLRNAWNQIKQQIRDGQSQLALQQEQLKILKASENDPDNLIATPNQLLESQPALRRLKDGLVDAQLRTSELQGKMSASHPQVQSAVAAEEEVRQKLRQELSLAVRGLEADIQVQRTKLASIEQQEEEVRSRLNSLASIRAPYANLVATVEKCNLVLREAHQRLADARANQRASETSSLITRIDTPTIGEYPLGPGKTVIAGGGLIGGLALGIGVVVLLAPTPGGNGRRWTDRLWGRRSTDVGQAPTPGDRRAGAAPQEAAPSPAATNGTGGRGRRATDQAPPPQTTYPEIDRRTGFDRRGVATPGDRRASN</sequence>
<evidence type="ECO:0000256" key="8">
    <source>
        <dbReference type="SAM" id="Phobius"/>
    </source>
</evidence>
<reference evidence="10 11" key="1">
    <citation type="submission" date="2018-02" db="EMBL/GenBank/DDBJ databases">
        <title>Comparative genomes isolates from brazilian mangrove.</title>
        <authorList>
            <person name="Araujo J.E."/>
            <person name="Taketani R.G."/>
            <person name="Silva M.C.P."/>
            <person name="Loureco M.V."/>
            <person name="Andreote F.D."/>
        </authorList>
    </citation>
    <scope>NUCLEOTIDE SEQUENCE [LARGE SCALE GENOMIC DNA]</scope>
    <source>
        <strain evidence="10 11">Nap-Phe MGV</strain>
    </source>
</reference>
<dbReference type="GO" id="GO:0005886">
    <property type="term" value="C:plasma membrane"/>
    <property type="evidence" value="ECO:0007669"/>
    <property type="project" value="UniProtKB-SubCell"/>
</dbReference>
<dbReference type="Proteomes" id="UP000237819">
    <property type="component" value="Unassembled WGS sequence"/>
</dbReference>
<evidence type="ECO:0000313" key="11">
    <source>
        <dbReference type="Proteomes" id="UP000237819"/>
    </source>
</evidence>
<dbReference type="InterPro" id="IPR050445">
    <property type="entry name" value="Bact_polysacc_biosynth/exp"/>
</dbReference>
<feature type="transmembrane region" description="Helical" evidence="8">
    <location>
        <begin position="21"/>
        <end position="40"/>
    </location>
</feature>
<organism evidence="10 11">
    <name type="scientific">Blastopirellula marina</name>
    <dbReference type="NCBI Taxonomy" id="124"/>
    <lineage>
        <taxon>Bacteria</taxon>
        <taxon>Pseudomonadati</taxon>
        <taxon>Planctomycetota</taxon>
        <taxon>Planctomycetia</taxon>
        <taxon>Pirellulales</taxon>
        <taxon>Pirellulaceae</taxon>
        <taxon>Blastopirellula</taxon>
    </lineage>
</organism>
<evidence type="ECO:0000313" key="10">
    <source>
        <dbReference type="EMBL" id="PQO46132.1"/>
    </source>
</evidence>
<evidence type="ECO:0000256" key="5">
    <source>
        <dbReference type="ARBA" id="ARBA00023136"/>
    </source>
</evidence>
<keyword evidence="3 8" id="KW-0812">Transmembrane</keyword>
<feature type="compositionally biased region" description="Basic and acidic residues" evidence="7">
    <location>
        <begin position="513"/>
        <end position="535"/>
    </location>
</feature>
<feature type="domain" description="Polysaccharide chain length determinant N-terminal" evidence="9">
    <location>
        <begin position="12"/>
        <end position="97"/>
    </location>
</feature>
<keyword evidence="4 8" id="KW-1133">Transmembrane helix</keyword>
<dbReference type="RefSeq" id="WP_105335510.1">
    <property type="nucleotide sequence ID" value="NZ_PUHZ01000011.1"/>
</dbReference>
<comment type="caution">
    <text evidence="10">The sequence shown here is derived from an EMBL/GenBank/DDBJ whole genome shotgun (WGS) entry which is preliminary data.</text>
</comment>
<evidence type="ECO:0000256" key="3">
    <source>
        <dbReference type="ARBA" id="ARBA00022692"/>
    </source>
</evidence>